<sequence>MLSKKTWMIPTNLLPLLSKNLARMTFPWPSMDHAGCLYYRSSSCGCSEIKDPKKLLYSSLCKIDVLPNKVRCIYVLRGVLE</sequence>
<evidence type="ECO:0000313" key="2">
    <source>
        <dbReference type="WBParaSite" id="jg18626"/>
    </source>
</evidence>
<name>A0A915DE32_9BILA</name>
<keyword evidence="1" id="KW-1185">Reference proteome</keyword>
<dbReference type="WBParaSite" id="jg18626">
    <property type="protein sequence ID" value="jg18626"/>
    <property type="gene ID" value="jg18626"/>
</dbReference>
<dbReference type="AlphaFoldDB" id="A0A915DE32"/>
<evidence type="ECO:0000313" key="1">
    <source>
        <dbReference type="Proteomes" id="UP000887574"/>
    </source>
</evidence>
<proteinExistence type="predicted"/>
<organism evidence="1 2">
    <name type="scientific">Ditylenchus dipsaci</name>
    <dbReference type="NCBI Taxonomy" id="166011"/>
    <lineage>
        <taxon>Eukaryota</taxon>
        <taxon>Metazoa</taxon>
        <taxon>Ecdysozoa</taxon>
        <taxon>Nematoda</taxon>
        <taxon>Chromadorea</taxon>
        <taxon>Rhabditida</taxon>
        <taxon>Tylenchina</taxon>
        <taxon>Tylenchomorpha</taxon>
        <taxon>Sphaerularioidea</taxon>
        <taxon>Anguinidae</taxon>
        <taxon>Anguininae</taxon>
        <taxon>Ditylenchus</taxon>
    </lineage>
</organism>
<dbReference type="Proteomes" id="UP000887574">
    <property type="component" value="Unplaced"/>
</dbReference>
<reference evidence="2" key="1">
    <citation type="submission" date="2022-11" db="UniProtKB">
        <authorList>
            <consortium name="WormBaseParasite"/>
        </authorList>
    </citation>
    <scope>IDENTIFICATION</scope>
</reference>
<accession>A0A915DE32</accession>
<protein>
    <submittedName>
        <fullName evidence="2">Uncharacterized protein</fullName>
    </submittedName>
</protein>